<reference evidence="6" key="2">
    <citation type="journal article" date="2020" name="mSystems">
        <title>Genome- and Community-Level Interaction Insights into Carbon Utilization and Element Cycling Functions of Hydrothermarchaeota in Hydrothermal Sediment.</title>
        <authorList>
            <person name="Zhou Z."/>
            <person name="Liu Y."/>
            <person name="Xu W."/>
            <person name="Pan J."/>
            <person name="Luo Z.H."/>
            <person name="Li M."/>
        </authorList>
    </citation>
    <scope>NUCLEOTIDE SEQUENCE [LARGE SCALE GENOMIC DNA]</scope>
    <source>
        <strain evidence="6">HyVt-185</strain>
        <strain evidence="7">HyVt-386</strain>
    </source>
</reference>
<dbReference type="GO" id="GO:0022627">
    <property type="term" value="C:cytosolic small ribosomal subunit"/>
    <property type="evidence" value="ECO:0007669"/>
    <property type="project" value="UniProtKB-UniRule"/>
</dbReference>
<protein>
    <recommendedName>
        <fullName evidence="4">Small ribosomal subunit protein uS9</fullName>
    </recommendedName>
</protein>
<evidence type="ECO:0000313" key="9">
    <source>
        <dbReference type="Proteomes" id="UP000185779"/>
    </source>
</evidence>
<dbReference type="PANTHER" id="PTHR21569">
    <property type="entry name" value="RIBOSOMAL PROTEIN S9"/>
    <property type="match status" value="1"/>
</dbReference>
<dbReference type="SUPFAM" id="SSF54211">
    <property type="entry name" value="Ribosomal protein S5 domain 2-like"/>
    <property type="match status" value="1"/>
</dbReference>
<evidence type="ECO:0000256" key="4">
    <source>
        <dbReference type="HAMAP-Rule" id="MF_00532"/>
    </source>
</evidence>
<dbReference type="EMBL" id="LYOR01000001">
    <property type="protein sequence ID" value="OFV66834.1"/>
    <property type="molecule type" value="Genomic_DNA"/>
</dbReference>
<dbReference type="PATRIC" id="fig|1839936.3.peg.127"/>
<dbReference type="InterPro" id="IPR019958">
    <property type="entry name" value="Ribosomal_uS9_archaeal"/>
</dbReference>
<dbReference type="PROSITE" id="PS00360">
    <property type="entry name" value="RIBOSOMAL_S9"/>
    <property type="match status" value="1"/>
</dbReference>
<keyword evidence="2 4" id="KW-0689">Ribosomal protein</keyword>
<dbReference type="EMBL" id="DRIE01000029">
    <property type="protein sequence ID" value="HEC56598.1"/>
    <property type="molecule type" value="Genomic_DNA"/>
</dbReference>
<name>A0A1F2P6P3_9EURY</name>
<gene>
    <name evidence="4" type="primary">rps9</name>
    <name evidence="6" type="ORF">ENG09_00370</name>
    <name evidence="7" type="ORF">ENI32_01745</name>
    <name evidence="8" type="ORF">SBU_000127</name>
</gene>
<evidence type="ECO:0000256" key="3">
    <source>
        <dbReference type="ARBA" id="ARBA00023274"/>
    </source>
</evidence>
<dbReference type="EMBL" id="DQZR01000016">
    <property type="protein sequence ID" value="HDM35694.1"/>
    <property type="molecule type" value="Genomic_DNA"/>
</dbReference>
<dbReference type="Proteomes" id="UP000185779">
    <property type="component" value="Unassembled WGS sequence"/>
</dbReference>
<evidence type="ECO:0000313" key="8">
    <source>
        <dbReference type="EMBL" id="OFV66834.1"/>
    </source>
</evidence>
<evidence type="ECO:0000256" key="1">
    <source>
        <dbReference type="ARBA" id="ARBA00005251"/>
    </source>
</evidence>
<dbReference type="InterPro" id="IPR000754">
    <property type="entry name" value="Ribosomal_uS9"/>
</dbReference>
<proteinExistence type="inferred from homology"/>
<dbReference type="NCBIfam" id="TIGR03627">
    <property type="entry name" value="uS9_arch"/>
    <property type="match status" value="1"/>
</dbReference>
<comment type="similarity">
    <text evidence="1 4 5">Belongs to the universal ribosomal protein uS9 family.</text>
</comment>
<keyword evidence="3 4" id="KW-0687">Ribonucleoprotein</keyword>
<dbReference type="Pfam" id="PF00380">
    <property type="entry name" value="Ribosomal_S9"/>
    <property type="match status" value="1"/>
</dbReference>
<accession>A0A1F2P6P3</accession>
<dbReference type="GO" id="GO:0000462">
    <property type="term" value="P:maturation of SSU-rRNA from tricistronic rRNA transcript (SSU-rRNA, 5.8S rRNA, LSU-rRNA)"/>
    <property type="evidence" value="ECO:0007669"/>
    <property type="project" value="TreeGrafter"/>
</dbReference>
<dbReference type="AlphaFoldDB" id="A0A1F2P6P3"/>
<dbReference type="HAMAP" id="MF_00532_A">
    <property type="entry name" value="Ribosomal_uS9_A"/>
    <property type="match status" value="1"/>
</dbReference>
<dbReference type="PANTHER" id="PTHR21569:SF16">
    <property type="entry name" value="RIBOSOMAL PROTEIN S16"/>
    <property type="match status" value="1"/>
</dbReference>
<dbReference type="InterPro" id="IPR020574">
    <property type="entry name" value="Ribosomal_uS9_CS"/>
</dbReference>
<evidence type="ECO:0000313" key="6">
    <source>
        <dbReference type="EMBL" id="HDM35694.1"/>
    </source>
</evidence>
<dbReference type="Proteomes" id="UP000885863">
    <property type="component" value="Unassembled WGS sequence"/>
</dbReference>
<dbReference type="GO" id="GO:0003723">
    <property type="term" value="F:RNA binding"/>
    <property type="evidence" value="ECO:0007669"/>
    <property type="project" value="TreeGrafter"/>
</dbReference>
<dbReference type="InterPro" id="IPR014721">
    <property type="entry name" value="Ribsml_uS5_D2-typ_fold_subgr"/>
</dbReference>
<evidence type="ECO:0000256" key="2">
    <source>
        <dbReference type="ARBA" id="ARBA00022980"/>
    </source>
</evidence>
<dbReference type="GO" id="GO:0003735">
    <property type="term" value="F:structural constituent of ribosome"/>
    <property type="evidence" value="ECO:0007669"/>
    <property type="project" value="UniProtKB-UniRule"/>
</dbReference>
<dbReference type="Proteomes" id="UP000885936">
    <property type="component" value="Unassembled WGS sequence"/>
</dbReference>
<organism evidence="8 9">
    <name type="scientific">Candidatus Syntropharchaeum butanivorans</name>
    <dbReference type="NCBI Taxonomy" id="1839936"/>
    <lineage>
        <taxon>Archaea</taxon>
        <taxon>Methanobacteriati</taxon>
        <taxon>Methanobacteriota</taxon>
        <taxon>Stenosarchaea group</taxon>
        <taxon>Methanomicrobia</taxon>
        <taxon>Methanosarcinales</taxon>
        <taxon>ANME-2 cluster</taxon>
        <taxon>Candidatus Syntropharchaeum</taxon>
    </lineage>
</organism>
<evidence type="ECO:0000313" key="7">
    <source>
        <dbReference type="EMBL" id="HEC56598.1"/>
    </source>
</evidence>
<reference evidence="8 9" key="1">
    <citation type="submission" date="2016-05" db="EMBL/GenBank/DDBJ databases">
        <title>Microbial consortia oxidize butane by reversing methanogenesis.</title>
        <authorList>
            <person name="Laso-Perez R."/>
            <person name="Richter M."/>
            <person name="Wegener G."/>
            <person name="Musat F."/>
        </authorList>
    </citation>
    <scope>NUCLEOTIDE SEQUENCE [LARGE SCALE GENOMIC DNA]</scope>
    <source>
        <strain evidence="8">BOX1</strain>
    </source>
</reference>
<dbReference type="Gene3D" id="3.30.230.10">
    <property type="match status" value="1"/>
</dbReference>
<dbReference type="InterPro" id="IPR020568">
    <property type="entry name" value="Ribosomal_Su5_D2-typ_SF"/>
</dbReference>
<keyword evidence="9" id="KW-1185">Reference proteome</keyword>
<sequence>MKKIINTSGKRKTAVARAVFKPGKGRIRINKIPLEILRPEIARLRIMEPIIIMRQTLGRDPIADVDIEVNVKGGGFMGQANATRTAIAKGLVEWIEDVEEKSLLKSAFLSYDRHLLVSDMRRKEPKKFGGRGARARRQKSYR</sequence>
<dbReference type="STRING" id="1839936.SBU_000127"/>
<dbReference type="NCBIfam" id="NF001749">
    <property type="entry name" value="PRK00474.1"/>
    <property type="match status" value="1"/>
</dbReference>
<dbReference type="GO" id="GO:0006412">
    <property type="term" value="P:translation"/>
    <property type="evidence" value="ECO:0007669"/>
    <property type="project" value="UniProtKB-UniRule"/>
</dbReference>
<comment type="caution">
    <text evidence="8">The sequence shown here is derived from an EMBL/GenBank/DDBJ whole genome shotgun (WGS) entry which is preliminary data.</text>
</comment>
<evidence type="ECO:0000256" key="5">
    <source>
        <dbReference type="RuleBase" id="RU003815"/>
    </source>
</evidence>